<reference evidence="11" key="1">
    <citation type="submission" date="2021-02" db="EMBL/GenBank/DDBJ databases">
        <authorList>
            <person name="Nowell W R."/>
        </authorList>
    </citation>
    <scope>NUCLEOTIDE SEQUENCE</scope>
</reference>
<feature type="domain" description="Reverse transcriptase RNase H-like" evidence="10">
    <location>
        <begin position="719"/>
        <end position="818"/>
    </location>
</feature>
<dbReference type="OrthoDB" id="115435at2759"/>
<evidence type="ECO:0000313" key="11">
    <source>
        <dbReference type="EMBL" id="CAF1674390.1"/>
    </source>
</evidence>
<accession>A0A816GJS7</accession>
<keyword evidence="3" id="KW-0548">Nucleotidyltransferase</keyword>
<dbReference type="GO" id="GO:0004190">
    <property type="term" value="F:aspartic-type endopeptidase activity"/>
    <property type="evidence" value="ECO:0007669"/>
    <property type="project" value="InterPro"/>
</dbReference>
<evidence type="ECO:0000259" key="10">
    <source>
        <dbReference type="Pfam" id="PF17917"/>
    </source>
</evidence>
<keyword evidence="7" id="KW-0695">RNA-directed DNA polymerase</keyword>
<dbReference type="Pfam" id="PF03732">
    <property type="entry name" value="Retrotrans_gag"/>
    <property type="match status" value="1"/>
</dbReference>
<dbReference type="PROSITE" id="PS00141">
    <property type="entry name" value="ASP_PROTEASE"/>
    <property type="match status" value="1"/>
</dbReference>
<dbReference type="SUPFAM" id="SSF56672">
    <property type="entry name" value="DNA/RNA polymerases"/>
    <property type="match status" value="1"/>
</dbReference>
<dbReference type="InterPro" id="IPR021109">
    <property type="entry name" value="Peptidase_aspartic_dom_sf"/>
</dbReference>
<protein>
    <recommendedName>
        <fullName evidence="1">RNA-directed DNA polymerase</fullName>
        <ecNumber evidence="1">2.7.7.49</ecNumber>
    </recommendedName>
</protein>
<dbReference type="CDD" id="cd00303">
    <property type="entry name" value="retropepsin_like"/>
    <property type="match status" value="1"/>
</dbReference>
<feature type="domain" description="Retrotransposon gag" evidence="9">
    <location>
        <begin position="112"/>
        <end position="189"/>
    </location>
</feature>
<evidence type="ECO:0000256" key="7">
    <source>
        <dbReference type="ARBA" id="ARBA00022918"/>
    </source>
</evidence>
<dbReference type="Pfam" id="PF17917">
    <property type="entry name" value="RT_RNaseH"/>
    <property type="match status" value="1"/>
</dbReference>
<dbReference type="InterPro" id="IPR000477">
    <property type="entry name" value="RT_dom"/>
</dbReference>
<dbReference type="InterPro" id="IPR041373">
    <property type="entry name" value="RT_RNaseH"/>
</dbReference>
<evidence type="ECO:0000256" key="1">
    <source>
        <dbReference type="ARBA" id="ARBA00012493"/>
    </source>
</evidence>
<evidence type="ECO:0000256" key="4">
    <source>
        <dbReference type="ARBA" id="ARBA00022722"/>
    </source>
</evidence>
<keyword evidence="2" id="KW-0808">Transferase</keyword>
<gene>
    <name evidence="11" type="ORF">KQP761_LOCUS35012</name>
</gene>
<dbReference type="InterPro" id="IPR029058">
    <property type="entry name" value="AB_hydrolase_fold"/>
</dbReference>
<organism evidence="11 12">
    <name type="scientific">Rotaria magnacalcarata</name>
    <dbReference type="NCBI Taxonomy" id="392030"/>
    <lineage>
        <taxon>Eukaryota</taxon>
        <taxon>Metazoa</taxon>
        <taxon>Spiralia</taxon>
        <taxon>Gnathifera</taxon>
        <taxon>Rotifera</taxon>
        <taxon>Eurotatoria</taxon>
        <taxon>Bdelloidea</taxon>
        <taxon>Philodinida</taxon>
        <taxon>Philodinidae</taxon>
        <taxon>Rotaria</taxon>
    </lineage>
</organism>
<evidence type="ECO:0000259" key="9">
    <source>
        <dbReference type="Pfam" id="PF03732"/>
    </source>
</evidence>
<comment type="caution">
    <text evidence="11">The sequence shown here is derived from an EMBL/GenBank/DDBJ whole genome shotgun (WGS) entry which is preliminary data.</text>
</comment>
<feature type="domain" description="Reverse transcriptase" evidence="8">
    <location>
        <begin position="478"/>
        <end position="540"/>
    </location>
</feature>
<dbReference type="Proteomes" id="UP000663834">
    <property type="component" value="Unassembled WGS sequence"/>
</dbReference>
<dbReference type="CDD" id="cd01647">
    <property type="entry name" value="RT_LTR"/>
    <property type="match status" value="1"/>
</dbReference>
<dbReference type="InterPro" id="IPR050951">
    <property type="entry name" value="Retrovirus_Pol_polyprotein"/>
</dbReference>
<dbReference type="CDD" id="cd09274">
    <property type="entry name" value="RNase_HI_RT_Ty3"/>
    <property type="match status" value="1"/>
</dbReference>
<evidence type="ECO:0000313" key="12">
    <source>
        <dbReference type="Proteomes" id="UP000663834"/>
    </source>
</evidence>
<evidence type="ECO:0000256" key="5">
    <source>
        <dbReference type="ARBA" id="ARBA00022759"/>
    </source>
</evidence>
<dbReference type="GO" id="GO:0003964">
    <property type="term" value="F:RNA-directed DNA polymerase activity"/>
    <property type="evidence" value="ECO:0007669"/>
    <property type="project" value="UniProtKB-KW"/>
</dbReference>
<evidence type="ECO:0000259" key="8">
    <source>
        <dbReference type="Pfam" id="PF00078"/>
    </source>
</evidence>
<dbReference type="SUPFAM" id="SSF50630">
    <property type="entry name" value="Acid proteases"/>
    <property type="match status" value="1"/>
</dbReference>
<dbReference type="EMBL" id="CAJNOW010019672">
    <property type="protein sequence ID" value="CAF1674390.1"/>
    <property type="molecule type" value="Genomic_DNA"/>
</dbReference>
<evidence type="ECO:0000256" key="2">
    <source>
        <dbReference type="ARBA" id="ARBA00022679"/>
    </source>
</evidence>
<dbReference type="InterPro" id="IPR001969">
    <property type="entry name" value="Aspartic_peptidase_AS"/>
</dbReference>
<evidence type="ECO:0000256" key="6">
    <source>
        <dbReference type="ARBA" id="ARBA00022801"/>
    </source>
</evidence>
<dbReference type="EC" id="2.7.7.49" evidence="1"/>
<proteinExistence type="predicted"/>
<dbReference type="FunFam" id="3.10.20.370:FF:000001">
    <property type="entry name" value="Retrovirus-related Pol polyprotein from transposon 17.6-like protein"/>
    <property type="match status" value="1"/>
</dbReference>
<dbReference type="InterPro" id="IPR043502">
    <property type="entry name" value="DNA/RNA_pol_sf"/>
</dbReference>
<dbReference type="SUPFAM" id="SSF53474">
    <property type="entry name" value="alpha/beta-Hydrolases"/>
    <property type="match status" value="1"/>
</dbReference>
<dbReference type="GO" id="GO:0004519">
    <property type="term" value="F:endonuclease activity"/>
    <property type="evidence" value="ECO:0007669"/>
    <property type="project" value="UniProtKB-KW"/>
</dbReference>
<dbReference type="Pfam" id="PF00078">
    <property type="entry name" value="RVT_1"/>
    <property type="match status" value="2"/>
</dbReference>
<dbReference type="InterPro" id="IPR043128">
    <property type="entry name" value="Rev_trsase/Diguanyl_cyclase"/>
</dbReference>
<dbReference type="FunFam" id="3.30.70.270:FF:000003">
    <property type="entry name" value="Transposon Ty3-G Gag-Pol polyprotein"/>
    <property type="match status" value="1"/>
</dbReference>
<dbReference type="Gene3D" id="3.30.70.270">
    <property type="match status" value="3"/>
</dbReference>
<keyword evidence="4" id="KW-0540">Nuclease</keyword>
<name>A0A816GJS7_9BILA</name>
<evidence type="ECO:0000256" key="3">
    <source>
        <dbReference type="ARBA" id="ARBA00022695"/>
    </source>
</evidence>
<dbReference type="Gene3D" id="3.10.10.10">
    <property type="entry name" value="HIV Type 1 Reverse Transcriptase, subunit A, domain 1"/>
    <property type="match status" value="1"/>
</dbReference>
<dbReference type="PANTHER" id="PTHR37984">
    <property type="entry name" value="PROTEIN CBG26694"/>
    <property type="match status" value="1"/>
</dbReference>
<keyword evidence="5" id="KW-0255">Endonuclease</keyword>
<dbReference type="InterPro" id="IPR005162">
    <property type="entry name" value="Retrotrans_gag_dom"/>
</dbReference>
<sequence length="838" mass="97891">MWPGAYHGAEIFSLFQTLAATFYGNMIFNADEIPLATSLRRYWTNMITKHQPNDNISLTWPQYSSPTDRVLVLNKNTTITSFIEIYPNCDLISDVQAKVYGEYLGFNATCLWFDNHEQDFKKWSDFELAFRNHYFSSRMIHKKFDLLKQRKQLHDEPVASYFDDVVNLCKEIDPQMSELMMIKHLMSGIHSEFQKELSRRESTMNTLNEFLKYAKIEQDIRVNDQPTEAIIDTGSAISIIRLDFLKTIHHNNLIYQTKTCQTANSTPLNIIGNDWINSNHVHLFGDQNQLTIPDQHGQLNFIPYVEPTCTNYPALLVHQITIPPYSQLLIDITCSVNDANDFIFEPYEHHIPKSIFIPHTLLNINKHHATKHLRAKCYSDQIRKHILESTKHIDNEKHRLAIQDILWRNKILFDPTPSIINIPSQSAIRTGVHPPIYSKQYSASYTYQDMKFQETKKLLERGQIEESTSPWSPPIVLVKKKDKTMRFCIDYRCLNAITIKDAFPLPRLDEIFEQLSDAVYYTKFDFKSGYFQVPLSKEDRITNGLATFQRIINHILGPARWKYALAYIDDVIIYSKTFEEHLIHLNDICTMLKNARFRLNPEKCEIAQTQTDYLGHNVKNGEIRPSSNNINGLLNTRLPQRADEACKFVKAAEYYRKFIPNFSQTAEPARKFVPTTRTQQKKGQKTIITLTDDELKAFNQLKQFLTTDMVLRLPNNRFPFKVQTDASDEGIGAVLLQIYSEGDRSIAYLSKKFTQAQRKWSPMEQECYAFICSLDKWHNCLSGIKFEWETDHKALTQLKQKAKINKRCERWRLKILEYDFKVKHIPAHVTFFRVVTRL</sequence>
<feature type="domain" description="Reverse transcriptase" evidence="8">
    <location>
        <begin position="542"/>
        <end position="618"/>
    </location>
</feature>
<dbReference type="GO" id="GO:0006508">
    <property type="term" value="P:proteolysis"/>
    <property type="evidence" value="ECO:0007669"/>
    <property type="project" value="InterPro"/>
</dbReference>
<keyword evidence="6" id="KW-0378">Hydrolase</keyword>
<dbReference type="Gene3D" id="3.40.50.1820">
    <property type="entry name" value="alpha/beta hydrolase"/>
    <property type="match status" value="1"/>
</dbReference>
<dbReference type="PANTHER" id="PTHR37984:SF5">
    <property type="entry name" value="PROTEIN NYNRIN-LIKE"/>
    <property type="match status" value="1"/>
</dbReference>
<dbReference type="AlphaFoldDB" id="A0A816GJS7"/>